<keyword evidence="2" id="KW-0472">Membrane</keyword>
<sequence length="453" mass="48453">MHDKKRRTRNHGAFNRRKLKDLVDVSVGIGVELKPPTKAANVKPSAKKKPPVDIPIPTVKVNIPPAKVDIPPVKVKIPPVKVKIPPAKVKIPPAKVNIPPAKVNIPPAKVNIKPSLKTPIGTGLPKKQKLPKLPINTDYPLITKLPKHLSLITKLPKSQIGTGLPLITKLSGLITDTNSNSTNNPVTSPTVSSNSNITPVTSSTVGSNSTNNPVTSPTFSNNPNITPVTSSTVGSNSTNNPVTSPTVGTVGSSSITNIVISPTLYNPSPTTDGKDLIVATSNSDQTSTTSPTITNVIALPIGSANSPMTDGYRKNEGGHETNTHGIEPYLPFPTLSTNPRYISPYDSRSPYFIPAITGTIVSIILIISIIFIVIKKTVFVKGNYDNRDKQRSFKRLDDTESVLNGGLPTTRNSQFGTIENLNGVSVDLESSMNTGSEVEIKSMNTIDWNECME</sequence>
<feature type="region of interest" description="Disordered" evidence="1">
    <location>
        <begin position="178"/>
        <end position="251"/>
    </location>
</feature>
<comment type="caution">
    <text evidence="3">The sequence shown here is derived from an EMBL/GenBank/DDBJ whole genome shotgun (WGS) entry which is preliminary data.</text>
</comment>
<dbReference type="Proteomes" id="UP000789342">
    <property type="component" value="Unassembled WGS sequence"/>
</dbReference>
<proteinExistence type="predicted"/>
<keyword evidence="2" id="KW-1133">Transmembrane helix</keyword>
<reference evidence="3" key="1">
    <citation type="submission" date="2021-06" db="EMBL/GenBank/DDBJ databases">
        <authorList>
            <person name="Kallberg Y."/>
            <person name="Tangrot J."/>
            <person name="Rosling A."/>
        </authorList>
    </citation>
    <scope>NUCLEOTIDE SEQUENCE</scope>
    <source>
        <strain evidence="3">CL551</strain>
    </source>
</reference>
<accession>A0A9N9DB54</accession>
<gene>
    <name evidence="3" type="ORF">AMORRO_LOCUS9012</name>
</gene>
<evidence type="ECO:0000313" key="3">
    <source>
        <dbReference type="EMBL" id="CAG8629257.1"/>
    </source>
</evidence>
<keyword evidence="2" id="KW-0812">Transmembrane</keyword>
<name>A0A9N9DB54_9GLOM</name>
<evidence type="ECO:0000313" key="4">
    <source>
        <dbReference type="Proteomes" id="UP000789342"/>
    </source>
</evidence>
<feature type="transmembrane region" description="Helical" evidence="2">
    <location>
        <begin position="351"/>
        <end position="374"/>
    </location>
</feature>
<dbReference type="EMBL" id="CAJVPV010008321">
    <property type="protein sequence ID" value="CAG8629257.1"/>
    <property type="molecule type" value="Genomic_DNA"/>
</dbReference>
<organism evidence="3 4">
    <name type="scientific">Acaulospora morrowiae</name>
    <dbReference type="NCBI Taxonomy" id="94023"/>
    <lineage>
        <taxon>Eukaryota</taxon>
        <taxon>Fungi</taxon>
        <taxon>Fungi incertae sedis</taxon>
        <taxon>Mucoromycota</taxon>
        <taxon>Glomeromycotina</taxon>
        <taxon>Glomeromycetes</taxon>
        <taxon>Diversisporales</taxon>
        <taxon>Acaulosporaceae</taxon>
        <taxon>Acaulospora</taxon>
    </lineage>
</organism>
<keyword evidence="4" id="KW-1185">Reference proteome</keyword>
<evidence type="ECO:0000256" key="2">
    <source>
        <dbReference type="SAM" id="Phobius"/>
    </source>
</evidence>
<protein>
    <submittedName>
        <fullName evidence="3">637_t:CDS:1</fullName>
    </submittedName>
</protein>
<dbReference type="AlphaFoldDB" id="A0A9N9DB54"/>
<evidence type="ECO:0000256" key="1">
    <source>
        <dbReference type="SAM" id="MobiDB-lite"/>
    </source>
</evidence>